<reference evidence="1" key="2">
    <citation type="submission" date="2021-08" db="EMBL/GenBank/DDBJ databases">
        <authorList>
            <person name="Tani A."/>
            <person name="Ola A."/>
            <person name="Ogura Y."/>
            <person name="Katsura K."/>
            <person name="Hayashi T."/>
        </authorList>
    </citation>
    <scope>NUCLEOTIDE SEQUENCE</scope>
    <source>
        <strain evidence="1">DSM 23674</strain>
    </source>
</reference>
<dbReference type="Proteomes" id="UP001055101">
    <property type="component" value="Unassembled WGS sequence"/>
</dbReference>
<dbReference type="RefSeq" id="WP_238230761.1">
    <property type="nucleotide sequence ID" value="NZ_BPRA01000003.1"/>
</dbReference>
<reference evidence="1" key="1">
    <citation type="journal article" date="2021" name="Front. Microbiol.">
        <title>Comprehensive Comparative Genomics and Phenotyping of Methylobacterium Species.</title>
        <authorList>
            <person name="Alessa O."/>
            <person name="Ogura Y."/>
            <person name="Fujitani Y."/>
            <person name="Takami H."/>
            <person name="Hayashi T."/>
            <person name="Sahin N."/>
            <person name="Tani A."/>
        </authorList>
    </citation>
    <scope>NUCLEOTIDE SEQUENCE</scope>
    <source>
        <strain evidence="1">DSM 23674</strain>
    </source>
</reference>
<dbReference type="EMBL" id="BPRA01000003">
    <property type="protein sequence ID" value="GJE54368.1"/>
    <property type="molecule type" value="Genomic_DNA"/>
</dbReference>
<organism evidence="1 2">
    <name type="scientific">Methylobacterium thuringiense</name>
    <dbReference type="NCBI Taxonomy" id="1003091"/>
    <lineage>
        <taxon>Bacteria</taxon>
        <taxon>Pseudomonadati</taxon>
        <taxon>Pseudomonadota</taxon>
        <taxon>Alphaproteobacteria</taxon>
        <taxon>Hyphomicrobiales</taxon>
        <taxon>Methylobacteriaceae</taxon>
        <taxon>Methylobacterium</taxon>
    </lineage>
</organism>
<gene>
    <name evidence="1" type="ORF">EKPJFOCH_0843</name>
</gene>
<evidence type="ECO:0000313" key="1">
    <source>
        <dbReference type="EMBL" id="GJE54368.1"/>
    </source>
</evidence>
<evidence type="ECO:0000313" key="2">
    <source>
        <dbReference type="Proteomes" id="UP001055101"/>
    </source>
</evidence>
<comment type="caution">
    <text evidence="1">The sequence shown here is derived from an EMBL/GenBank/DDBJ whole genome shotgun (WGS) entry which is preliminary data.</text>
</comment>
<keyword evidence="2" id="KW-1185">Reference proteome</keyword>
<accession>A0ABQ4TKL6</accession>
<name>A0ABQ4TKL6_9HYPH</name>
<sequence length="84" mass="9484">MPTYVYDLNEGDTSDWEDEDLECEGRGEIEEHARRLLDEAGVRQAARGSASLPSTMVVYQENGLVVMSAHGWSGRTARILWSRR</sequence>
<proteinExistence type="predicted"/>
<protein>
    <submittedName>
        <fullName evidence="1">Uncharacterized protein</fullName>
    </submittedName>
</protein>